<accession>A0ABS2ER37</accession>
<comment type="caution">
    <text evidence="5">The sequence shown here is derived from an EMBL/GenBank/DDBJ whole genome shotgun (WGS) entry which is preliminary data.</text>
</comment>
<keyword evidence="3" id="KW-1133">Transmembrane helix</keyword>
<keyword evidence="3" id="KW-0812">Transmembrane</keyword>
<dbReference type="PANTHER" id="PTHR33308">
    <property type="entry name" value="PEPTIDOGLYCAN HYDROLASE FLGJ"/>
    <property type="match status" value="1"/>
</dbReference>
<proteinExistence type="inferred from homology"/>
<dbReference type="PANTHER" id="PTHR33308:SF9">
    <property type="entry name" value="PEPTIDOGLYCAN HYDROLASE FLGJ"/>
    <property type="match status" value="1"/>
</dbReference>
<dbReference type="GO" id="GO:0016787">
    <property type="term" value="F:hydrolase activity"/>
    <property type="evidence" value="ECO:0007669"/>
    <property type="project" value="UniProtKB-KW"/>
</dbReference>
<evidence type="ECO:0000256" key="3">
    <source>
        <dbReference type="SAM" id="Phobius"/>
    </source>
</evidence>
<keyword evidence="3" id="KW-0472">Membrane</keyword>
<dbReference type="SUPFAM" id="SSF53955">
    <property type="entry name" value="Lysozyme-like"/>
    <property type="match status" value="1"/>
</dbReference>
<keyword evidence="6" id="KW-1185">Reference proteome</keyword>
<dbReference type="RefSeq" id="WP_204776949.1">
    <property type="nucleotide sequence ID" value="NZ_JACJJQ010000044.1"/>
</dbReference>
<organism evidence="5 6">
    <name type="scientific">Limosilactobacillus alvi</name>
    <dbReference type="NCBI Taxonomy" id="990412"/>
    <lineage>
        <taxon>Bacteria</taxon>
        <taxon>Bacillati</taxon>
        <taxon>Bacillota</taxon>
        <taxon>Bacilli</taxon>
        <taxon>Lactobacillales</taxon>
        <taxon>Lactobacillaceae</taxon>
        <taxon>Limosilactobacillus</taxon>
    </lineage>
</organism>
<dbReference type="Proteomes" id="UP000776629">
    <property type="component" value="Unassembled WGS sequence"/>
</dbReference>
<keyword evidence="2 5" id="KW-0378">Hydrolase</keyword>
<name>A0ABS2ER37_9LACO</name>
<feature type="transmembrane region" description="Helical" evidence="3">
    <location>
        <begin position="6"/>
        <end position="27"/>
    </location>
</feature>
<dbReference type="InterPro" id="IPR023346">
    <property type="entry name" value="Lysozyme-like_dom_sf"/>
</dbReference>
<evidence type="ECO:0000256" key="1">
    <source>
        <dbReference type="ARBA" id="ARBA00010266"/>
    </source>
</evidence>
<dbReference type="InterPro" id="IPR002901">
    <property type="entry name" value="MGlyc_endo_b_GlcNAc-like_dom"/>
</dbReference>
<evidence type="ECO:0000313" key="5">
    <source>
        <dbReference type="EMBL" id="MBM6754691.1"/>
    </source>
</evidence>
<gene>
    <name evidence="5" type="ORF">H5993_07970</name>
</gene>
<comment type="similarity">
    <text evidence="1">Belongs to the glycosyl hydrolase 73 family.</text>
</comment>
<dbReference type="Pfam" id="PF01832">
    <property type="entry name" value="Glucosaminidase"/>
    <property type="match status" value="1"/>
</dbReference>
<dbReference type="InterPro" id="IPR051056">
    <property type="entry name" value="Glycosyl_Hydrolase_73"/>
</dbReference>
<sequence>MKRKTIFSIMIGLVAVGLLAGLTIFLVNRQQQPQPKMESHPTQMTVKQFIKEIAPAAKAEQKKYHIPASIIIAQAGIESDWGRAKLAYKYNNLFGMKASGKQKRIKMYTKETINGKTKTVKQYFAVYQSWQASINAHAKLILNGTIDNHDRFKGVTKAKNYQTAAYELQKNGYATDPDYAAKLIYAIKKFKLNQYDNFNY</sequence>
<dbReference type="SMART" id="SM00047">
    <property type="entry name" value="LYZ2"/>
    <property type="match status" value="1"/>
</dbReference>
<evidence type="ECO:0000313" key="6">
    <source>
        <dbReference type="Proteomes" id="UP000776629"/>
    </source>
</evidence>
<evidence type="ECO:0000256" key="2">
    <source>
        <dbReference type="ARBA" id="ARBA00022801"/>
    </source>
</evidence>
<dbReference type="EMBL" id="JACJJQ010000044">
    <property type="protein sequence ID" value="MBM6754691.1"/>
    <property type="molecule type" value="Genomic_DNA"/>
</dbReference>
<dbReference type="Gene3D" id="4.10.80.30">
    <property type="entry name" value="DNA polymerase, domain 6"/>
    <property type="match status" value="1"/>
</dbReference>
<evidence type="ECO:0000259" key="4">
    <source>
        <dbReference type="SMART" id="SM00047"/>
    </source>
</evidence>
<protein>
    <submittedName>
        <fullName evidence="5">Glycoside hydrolase family 73 protein</fullName>
    </submittedName>
</protein>
<reference evidence="5 6" key="1">
    <citation type="journal article" date="2021" name="Sci. Rep.">
        <title>The distribution of antibiotic resistance genes in chicken gut microbiota commensals.</title>
        <authorList>
            <person name="Juricova H."/>
            <person name="Matiasovicova J."/>
            <person name="Kubasova T."/>
            <person name="Cejkova D."/>
            <person name="Rychlik I."/>
        </authorList>
    </citation>
    <scope>NUCLEOTIDE SEQUENCE [LARGE SCALE GENOMIC DNA]</scope>
    <source>
        <strain evidence="5 6">An810</strain>
    </source>
</reference>
<feature type="domain" description="Mannosyl-glycoprotein endo-beta-N-acetylglucosamidase-like" evidence="4">
    <location>
        <begin position="43"/>
        <end position="196"/>
    </location>
</feature>
<dbReference type="Gene3D" id="1.10.530.10">
    <property type="match status" value="1"/>
</dbReference>
<dbReference type="PRINTS" id="PR01002">
    <property type="entry name" value="FLGFLGJ"/>
</dbReference>